<dbReference type="OrthoDB" id="9610667at2759"/>
<dbReference type="EMBL" id="JAACNH010000008">
    <property type="protein sequence ID" value="KAG8433989.1"/>
    <property type="molecule type" value="Genomic_DNA"/>
</dbReference>
<feature type="compositionally biased region" description="Basic and acidic residues" evidence="7">
    <location>
        <begin position="29"/>
        <end position="62"/>
    </location>
</feature>
<dbReference type="Proteomes" id="UP000812440">
    <property type="component" value="Chromosome 7"/>
</dbReference>
<protein>
    <recommendedName>
        <fullName evidence="6">Ferritin</fullName>
    </recommendedName>
</protein>
<feature type="domain" description="Ferritin-like diiron" evidence="8">
    <location>
        <begin position="1"/>
        <end position="95"/>
    </location>
</feature>
<dbReference type="AlphaFoldDB" id="A0A8T2IM86"/>
<feature type="region of interest" description="Disordered" evidence="7">
    <location>
        <begin position="29"/>
        <end position="73"/>
    </location>
</feature>
<comment type="caution">
    <text evidence="9">The sequence shown here is derived from an EMBL/GenBank/DDBJ whole genome shotgun (WGS) entry which is preliminary data.</text>
</comment>
<dbReference type="InterPro" id="IPR001519">
    <property type="entry name" value="Ferritin"/>
</dbReference>
<dbReference type="InterPro" id="IPR014034">
    <property type="entry name" value="Ferritin_CS"/>
</dbReference>
<comment type="function">
    <text evidence="6">Stores iron in a soluble, non-toxic, readily available form. Important for iron homeostasis. Iron is taken up in the ferrous form and deposited as ferric hydroxides after oxidation.</text>
</comment>
<dbReference type="InterPro" id="IPR012347">
    <property type="entry name" value="Ferritin-like"/>
</dbReference>
<evidence type="ECO:0000259" key="8">
    <source>
        <dbReference type="PROSITE" id="PS50905"/>
    </source>
</evidence>
<evidence type="ECO:0000256" key="1">
    <source>
        <dbReference type="ARBA" id="ARBA00007513"/>
    </source>
</evidence>
<dbReference type="GO" id="GO:0008198">
    <property type="term" value="F:ferrous iron binding"/>
    <property type="evidence" value="ECO:0007669"/>
    <property type="project" value="TreeGrafter"/>
</dbReference>
<accession>A0A8T2IM86</accession>
<reference evidence="9" key="1">
    <citation type="thesis" date="2020" institute="ProQuest LLC" country="789 East Eisenhower Parkway, Ann Arbor, MI, USA">
        <title>Comparative Genomics and Chromosome Evolution.</title>
        <authorList>
            <person name="Mudd A.B."/>
        </authorList>
    </citation>
    <scope>NUCLEOTIDE SEQUENCE</scope>
    <source>
        <strain evidence="9">Female2</strain>
        <tissue evidence="9">Blood</tissue>
    </source>
</reference>
<dbReference type="Pfam" id="PF00210">
    <property type="entry name" value="Ferritin"/>
    <property type="match status" value="1"/>
</dbReference>
<evidence type="ECO:0000313" key="10">
    <source>
        <dbReference type="Proteomes" id="UP000812440"/>
    </source>
</evidence>
<organism evidence="9 10">
    <name type="scientific">Hymenochirus boettgeri</name>
    <name type="common">Congo dwarf clawed frog</name>
    <dbReference type="NCBI Taxonomy" id="247094"/>
    <lineage>
        <taxon>Eukaryota</taxon>
        <taxon>Metazoa</taxon>
        <taxon>Chordata</taxon>
        <taxon>Craniata</taxon>
        <taxon>Vertebrata</taxon>
        <taxon>Euteleostomi</taxon>
        <taxon>Amphibia</taxon>
        <taxon>Batrachia</taxon>
        <taxon>Anura</taxon>
        <taxon>Pipoidea</taxon>
        <taxon>Pipidae</taxon>
        <taxon>Pipinae</taxon>
        <taxon>Hymenochirus</taxon>
    </lineage>
</organism>
<gene>
    <name evidence="9" type="ORF">GDO86_012374</name>
</gene>
<feature type="binding site" evidence="5">
    <location>
        <position position="34"/>
    </location>
    <ligand>
        <name>Fe cation</name>
        <dbReference type="ChEBI" id="CHEBI:24875"/>
        <label>1</label>
    </ligand>
</feature>
<dbReference type="InterPro" id="IPR009078">
    <property type="entry name" value="Ferritin-like_SF"/>
</dbReference>
<dbReference type="PROSITE" id="PS00540">
    <property type="entry name" value="FERRITIN_1"/>
    <property type="match status" value="1"/>
</dbReference>
<dbReference type="PANTHER" id="PTHR11431:SF106">
    <property type="entry name" value="FERRITIN"/>
    <property type="match status" value="1"/>
</dbReference>
<dbReference type="GO" id="GO:0006826">
    <property type="term" value="P:iron ion transport"/>
    <property type="evidence" value="ECO:0007669"/>
    <property type="project" value="InterPro"/>
</dbReference>
<keyword evidence="2 6" id="KW-0409">Iron storage</keyword>
<evidence type="ECO:0000256" key="6">
    <source>
        <dbReference type="RuleBase" id="RU361145"/>
    </source>
</evidence>
<comment type="similarity">
    <text evidence="1 6">Belongs to the ferritin family.</text>
</comment>
<keyword evidence="10" id="KW-1185">Reference proteome</keyword>
<proteinExistence type="inferred from homology"/>
<dbReference type="InterPro" id="IPR008331">
    <property type="entry name" value="Ferritin_DPS_dom"/>
</dbReference>
<dbReference type="PROSITE" id="PS50905">
    <property type="entry name" value="FERRITIN_LIKE"/>
    <property type="match status" value="1"/>
</dbReference>
<dbReference type="Gene3D" id="1.20.1260.10">
    <property type="match status" value="1"/>
</dbReference>
<name>A0A8T2IM86_9PIPI</name>
<dbReference type="GO" id="GO:0006879">
    <property type="term" value="P:intracellular iron ion homeostasis"/>
    <property type="evidence" value="ECO:0007669"/>
    <property type="project" value="UniProtKB-KW"/>
</dbReference>
<evidence type="ECO:0000256" key="2">
    <source>
        <dbReference type="ARBA" id="ARBA00022434"/>
    </source>
</evidence>
<dbReference type="InterPro" id="IPR009040">
    <property type="entry name" value="Ferritin-like_diiron"/>
</dbReference>
<evidence type="ECO:0000256" key="7">
    <source>
        <dbReference type="SAM" id="MobiDB-lite"/>
    </source>
</evidence>
<keyword evidence="4 5" id="KW-0408">Iron</keyword>
<evidence type="ECO:0000256" key="4">
    <source>
        <dbReference type="ARBA" id="ARBA00023004"/>
    </source>
</evidence>
<evidence type="ECO:0000256" key="5">
    <source>
        <dbReference type="PIRSR" id="PIRSR601519-1"/>
    </source>
</evidence>
<evidence type="ECO:0000313" key="9">
    <source>
        <dbReference type="EMBL" id="KAG8433989.1"/>
    </source>
</evidence>
<sequence length="95" mass="10654">MATNSVGLFFDRDDVALENFSKFFSKRSEEKREHAEKLIKYQNERGGRDSRGENSKGPKTERGTPTLSGTGEGVLLAKETVKDLLEIIRDNHTPA</sequence>
<dbReference type="SUPFAM" id="SSF47240">
    <property type="entry name" value="Ferritin-like"/>
    <property type="match status" value="1"/>
</dbReference>
<dbReference type="GO" id="GO:0008199">
    <property type="term" value="F:ferric iron binding"/>
    <property type="evidence" value="ECO:0007669"/>
    <property type="project" value="InterPro"/>
</dbReference>
<dbReference type="GO" id="GO:0005737">
    <property type="term" value="C:cytoplasm"/>
    <property type="evidence" value="ECO:0007669"/>
    <property type="project" value="TreeGrafter"/>
</dbReference>
<evidence type="ECO:0000256" key="3">
    <source>
        <dbReference type="ARBA" id="ARBA00022723"/>
    </source>
</evidence>
<keyword evidence="3 5" id="KW-0479">Metal-binding</keyword>
<dbReference type="PANTHER" id="PTHR11431">
    <property type="entry name" value="FERRITIN"/>
    <property type="match status" value="1"/>
</dbReference>